<dbReference type="Gene3D" id="3.60.110.10">
    <property type="entry name" value="Carbon-nitrogen hydrolase"/>
    <property type="match status" value="1"/>
</dbReference>
<comment type="caution">
    <text evidence="2">The sequence shown here is derived from an EMBL/GenBank/DDBJ whole genome shotgun (WGS) entry which is preliminary data.</text>
</comment>
<dbReference type="AlphaFoldDB" id="A0A9D2CFH3"/>
<reference evidence="2" key="1">
    <citation type="journal article" date="2021" name="PeerJ">
        <title>Extensive microbial diversity within the chicken gut microbiome revealed by metagenomics and culture.</title>
        <authorList>
            <person name="Gilroy R."/>
            <person name="Ravi A."/>
            <person name="Getino M."/>
            <person name="Pursley I."/>
            <person name="Horton D.L."/>
            <person name="Alikhan N.F."/>
            <person name="Baker D."/>
            <person name="Gharbi K."/>
            <person name="Hall N."/>
            <person name="Watson M."/>
            <person name="Adriaenssens E.M."/>
            <person name="Foster-Nyarko E."/>
            <person name="Jarju S."/>
            <person name="Secka A."/>
            <person name="Antonio M."/>
            <person name="Oren A."/>
            <person name="Chaudhuri R.R."/>
            <person name="La Ragione R."/>
            <person name="Hildebrand F."/>
            <person name="Pallen M.J."/>
        </authorList>
    </citation>
    <scope>NUCLEOTIDE SEQUENCE</scope>
    <source>
        <strain evidence="2">CHK199-9574</strain>
    </source>
</reference>
<dbReference type="Proteomes" id="UP000824135">
    <property type="component" value="Unassembled WGS sequence"/>
</dbReference>
<dbReference type="SUPFAM" id="SSF56317">
    <property type="entry name" value="Carbon-nitrogen hydrolase"/>
    <property type="match status" value="1"/>
</dbReference>
<accession>A0A9D2CFH3</accession>
<dbReference type="EMBL" id="DXCO01000019">
    <property type="protein sequence ID" value="HIY77894.1"/>
    <property type="molecule type" value="Genomic_DNA"/>
</dbReference>
<dbReference type="InterPro" id="IPR036526">
    <property type="entry name" value="C-N_Hydrolase_sf"/>
</dbReference>
<evidence type="ECO:0000259" key="1">
    <source>
        <dbReference type="Pfam" id="PF00795"/>
    </source>
</evidence>
<evidence type="ECO:0000313" key="3">
    <source>
        <dbReference type="Proteomes" id="UP000824135"/>
    </source>
</evidence>
<protein>
    <recommendedName>
        <fullName evidence="1">CN hydrolase domain-containing protein</fullName>
    </recommendedName>
</protein>
<sequence length="224" mass="24270">MKIHFVTEGTLNEFWDAGPASGCDVLFFGFNGLGEVDYRSELDGGTSKLEDAAILSRELGCVVVSGCYTDSCGIRRKSAVVAEKGRILGVSDMLNTVDTSDFKSGGALRVYNTSAGKLGILVAEDLYFPEIIETISLCDADVALCAFEEIEDFIPQLMMRSGAFVSGVAVCMCSAGAAQVAGVTGEVLMMSPKKECDFELSLEREYHLVGSRRRGFTKKRRMDY</sequence>
<name>A0A9D2CFH3_9FIRM</name>
<organism evidence="2 3">
    <name type="scientific">Candidatus Borkfalkia excrementavium</name>
    <dbReference type="NCBI Taxonomy" id="2838505"/>
    <lineage>
        <taxon>Bacteria</taxon>
        <taxon>Bacillati</taxon>
        <taxon>Bacillota</taxon>
        <taxon>Clostridia</taxon>
        <taxon>Christensenellales</taxon>
        <taxon>Christensenellaceae</taxon>
        <taxon>Candidatus Borkfalkia</taxon>
    </lineage>
</organism>
<gene>
    <name evidence="2" type="ORF">H9728_02515</name>
</gene>
<dbReference type="InterPro" id="IPR003010">
    <property type="entry name" value="C-N_Hydrolase"/>
</dbReference>
<reference evidence="2" key="2">
    <citation type="submission" date="2021-04" db="EMBL/GenBank/DDBJ databases">
        <authorList>
            <person name="Gilroy R."/>
        </authorList>
    </citation>
    <scope>NUCLEOTIDE SEQUENCE</scope>
    <source>
        <strain evidence="2">CHK199-9574</strain>
    </source>
</reference>
<proteinExistence type="predicted"/>
<dbReference type="Pfam" id="PF00795">
    <property type="entry name" value="CN_hydrolase"/>
    <property type="match status" value="1"/>
</dbReference>
<feature type="domain" description="CN hydrolase" evidence="1">
    <location>
        <begin position="52"/>
        <end position="174"/>
    </location>
</feature>
<evidence type="ECO:0000313" key="2">
    <source>
        <dbReference type="EMBL" id="HIY77894.1"/>
    </source>
</evidence>